<keyword evidence="1" id="KW-0812">Transmembrane</keyword>
<dbReference type="RefSeq" id="WP_378262726.1">
    <property type="nucleotide sequence ID" value="NZ_JBHUKR010000004.1"/>
</dbReference>
<comment type="caution">
    <text evidence="2">The sequence shown here is derived from an EMBL/GenBank/DDBJ whole genome shotgun (WGS) entry which is preliminary data.</text>
</comment>
<feature type="transmembrane region" description="Helical" evidence="1">
    <location>
        <begin position="66"/>
        <end position="92"/>
    </location>
</feature>
<sequence length="168" mass="18229">MATFTVWKFDTASGAEDALGELGKLQQEQLIRIIDAAYVSWPRDRKKPRTRELGKLTGAGALGGGFWGFLFGLIFFVPLLGMAVGAAVGALAGSMSHAGIDEDFINTVREQVTPGTSALFVVSAEVVVDRVLDRFRDTGATLISTNLSIEQEERLREAFADTHEPQRV</sequence>
<keyword evidence="1" id="KW-1133">Transmembrane helix</keyword>
<name>A0ABW5FJX0_9PSEU</name>
<dbReference type="Pfam" id="PF06897">
    <property type="entry name" value="DUF1269"/>
    <property type="match status" value="1"/>
</dbReference>
<evidence type="ECO:0000313" key="3">
    <source>
        <dbReference type="Proteomes" id="UP001597417"/>
    </source>
</evidence>
<accession>A0ABW5FJX0</accession>
<proteinExistence type="predicted"/>
<protein>
    <submittedName>
        <fullName evidence="2">DUF1269 domain-containing protein</fullName>
    </submittedName>
</protein>
<dbReference type="EMBL" id="JBHUKR010000004">
    <property type="protein sequence ID" value="MFD2415299.1"/>
    <property type="molecule type" value="Genomic_DNA"/>
</dbReference>
<evidence type="ECO:0000313" key="2">
    <source>
        <dbReference type="EMBL" id="MFD2415299.1"/>
    </source>
</evidence>
<dbReference type="Proteomes" id="UP001597417">
    <property type="component" value="Unassembled WGS sequence"/>
</dbReference>
<gene>
    <name evidence="2" type="ORF">ACFSXZ_03045</name>
</gene>
<reference evidence="3" key="1">
    <citation type="journal article" date="2019" name="Int. J. Syst. Evol. Microbiol.">
        <title>The Global Catalogue of Microorganisms (GCM) 10K type strain sequencing project: providing services to taxonomists for standard genome sequencing and annotation.</title>
        <authorList>
            <consortium name="The Broad Institute Genomics Platform"/>
            <consortium name="The Broad Institute Genome Sequencing Center for Infectious Disease"/>
            <person name="Wu L."/>
            <person name="Ma J."/>
        </authorList>
    </citation>
    <scope>NUCLEOTIDE SEQUENCE [LARGE SCALE GENOMIC DNA]</scope>
    <source>
        <strain evidence="3">CGMCC 4.7645</strain>
    </source>
</reference>
<keyword evidence="3" id="KW-1185">Reference proteome</keyword>
<dbReference type="InterPro" id="IPR009200">
    <property type="entry name" value="DUF1269_membrane"/>
</dbReference>
<evidence type="ECO:0000256" key="1">
    <source>
        <dbReference type="SAM" id="Phobius"/>
    </source>
</evidence>
<keyword evidence="1" id="KW-0472">Membrane</keyword>
<organism evidence="2 3">
    <name type="scientific">Amycolatopsis pigmentata</name>
    <dbReference type="NCBI Taxonomy" id="450801"/>
    <lineage>
        <taxon>Bacteria</taxon>
        <taxon>Bacillati</taxon>
        <taxon>Actinomycetota</taxon>
        <taxon>Actinomycetes</taxon>
        <taxon>Pseudonocardiales</taxon>
        <taxon>Pseudonocardiaceae</taxon>
        <taxon>Amycolatopsis</taxon>
    </lineage>
</organism>